<reference evidence="8 9" key="1">
    <citation type="submission" date="2020-08" db="EMBL/GenBank/DDBJ databases">
        <authorList>
            <person name="Hejnol A."/>
        </authorList>
    </citation>
    <scope>NUCLEOTIDE SEQUENCE [LARGE SCALE GENOMIC DNA]</scope>
</reference>
<dbReference type="GO" id="GO:0006865">
    <property type="term" value="P:amino acid transport"/>
    <property type="evidence" value="ECO:0007669"/>
    <property type="project" value="TreeGrafter"/>
</dbReference>
<gene>
    <name evidence="8" type="ORF">DGYR_LOCUS8693</name>
</gene>
<feature type="binding site" evidence="6">
    <location>
        <position position="206"/>
    </location>
    <ligand>
        <name>Na(+)</name>
        <dbReference type="ChEBI" id="CHEBI:29101"/>
        <label>1</label>
    </ligand>
</feature>
<evidence type="ECO:0000256" key="2">
    <source>
        <dbReference type="ARBA" id="ARBA00022448"/>
    </source>
</evidence>
<feature type="binding site" evidence="6">
    <location>
        <position position="209"/>
    </location>
    <ligand>
        <name>Na(+)</name>
        <dbReference type="ChEBI" id="CHEBI:29101"/>
        <label>1</label>
    </ligand>
</feature>
<evidence type="ECO:0000256" key="3">
    <source>
        <dbReference type="ARBA" id="ARBA00022692"/>
    </source>
</evidence>
<dbReference type="PANTHER" id="PTHR11616:SF309">
    <property type="entry name" value="TRANSPORTER"/>
    <property type="match status" value="1"/>
</dbReference>
<dbReference type="InterPro" id="IPR000175">
    <property type="entry name" value="Na/ntran_symport"/>
</dbReference>
<feature type="transmembrane region" description="Helical" evidence="7">
    <location>
        <begin position="55"/>
        <end position="78"/>
    </location>
</feature>
<dbReference type="AlphaFoldDB" id="A0A7I8VWK9"/>
<dbReference type="InterPro" id="IPR037272">
    <property type="entry name" value="SNS_sf"/>
</dbReference>
<keyword evidence="6" id="KW-0479">Metal-binding</keyword>
<accession>A0A7I8VWK9</accession>
<dbReference type="SUPFAM" id="SSF161070">
    <property type="entry name" value="SNF-like"/>
    <property type="match status" value="1"/>
</dbReference>
<dbReference type="EMBL" id="CAJFCJ010000012">
    <property type="protein sequence ID" value="CAD5120615.1"/>
    <property type="molecule type" value="Genomic_DNA"/>
</dbReference>
<proteinExistence type="predicted"/>
<evidence type="ECO:0000256" key="7">
    <source>
        <dbReference type="SAM" id="Phobius"/>
    </source>
</evidence>
<comment type="caution">
    <text evidence="8">The sequence shown here is derived from an EMBL/GenBank/DDBJ whole genome shotgun (WGS) entry which is preliminary data.</text>
</comment>
<evidence type="ECO:0000256" key="6">
    <source>
        <dbReference type="PIRSR" id="PIRSR600175-1"/>
    </source>
</evidence>
<feature type="transmembrane region" description="Helical" evidence="7">
    <location>
        <begin position="238"/>
        <end position="262"/>
    </location>
</feature>
<dbReference type="OrthoDB" id="6581954at2759"/>
<keyword evidence="9" id="KW-1185">Reference proteome</keyword>
<keyword evidence="3 7" id="KW-0812">Transmembrane</keyword>
<keyword evidence="6" id="KW-0915">Sodium</keyword>
<dbReference type="Proteomes" id="UP000549394">
    <property type="component" value="Unassembled WGS sequence"/>
</dbReference>
<dbReference type="PANTHER" id="PTHR11616">
    <property type="entry name" value="SODIUM/CHLORIDE DEPENDENT TRANSPORTER"/>
    <property type="match status" value="1"/>
</dbReference>
<evidence type="ECO:0000313" key="9">
    <source>
        <dbReference type="Proteomes" id="UP000549394"/>
    </source>
</evidence>
<feature type="transmembrane region" description="Helical" evidence="7">
    <location>
        <begin position="347"/>
        <end position="370"/>
    </location>
</feature>
<keyword evidence="2" id="KW-0813">Transport</keyword>
<feature type="transmembrane region" description="Helical" evidence="7">
    <location>
        <begin position="274"/>
        <end position="292"/>
    </location>
</feature>
<evidence type="ECO:0000256" key="4">
    <source>
        <dbReference type="ARBA" id="ARBA00022989"/>
    </source>
</evidence>
<feature type="binding site" evidence="6">
    <location>
        <position position="109"/>
    </location>
    <ligand>
        <name>Na(+)</name>
        <dbReference type="ChEBI" id="CHEBI:29101"/>
        <label>1</label>
    </ligand>
</feature>
<dbReference type="GO" id="GO:0035725">
    <property type="term" value="P:sodium ion transmembrane transport"/>
    <property type="evidence" value="ECO:0007669"/>
    <property type="project" value="TreeGrafter"/>
</dbReference>
<dbReference type="PROSITE" id="PS50267">
    <property type="entry name" value="NA_NEUROTRAN_SYMP_3"/>
    <property type="match status" value="1"/>
</dbReference>
<feature type="binding site" evidence="6">
    <location>
        <position position="141"/>
    </location>
    <ligand>
        <name>Na(+)</name>
        <dbReference type="ChEBI" id="CHEBI:29101"/>
        <label>1</label>
    </ligand>
</feature>
<feature type="transmembrane region" description="Helical" evidence="7">
    <location>
        <begin position="98"/>
        <end position="123"/>
    </location>
</feature>
<protein>
    <submittedName>
        <fullName evidence="8">DgyrCDS9172</fullName>
    </submittedName>
</protein>
<feature type="transmembrane region" description="Helical" evidence="7">
    <location>
        <begin position="135"/>
        <end position="160"/>
    </location>
</feature>
<keyword evidence="5 7" id="KW-0472">Membrane</keyword>
<feature type="transmembrane region" description="Helical" evidence="7">
    <location>
        <begin position="313"/>
        <end position="335"/>
    </location>
</feature>
<dbReference type="GO" id="GO:0046872">
    <property type="term" value="F:metal ion binding"/>
    <property type="evidence" value="ECO:0007669"/>
    <property type="project" value="UniProtKB-KW"/>
</dbReference>
<keyword evidence="4 7" id="KW-1133">Transmembrane helix</keyword>
<evidence type="ECO:0000313" key="8">
    <source>
        <dbReference type="EMBL" id="CAD5120615.1"/>
    </source>
</evidence>
<dbReference type="Pfam" id="PF00209">
    <property type="entry name" value="SNF"/>
    <property type="match status" value="1"/>
</dbReference>
<evidence type="ECO:0000256" key="1">
    <source>
        <dbReference type="ARBA" id="ARBA00004141"/>
    </source>
</evidence>
<feature type="binding site" evidence="6">
    <location>
        <position position="210"/>
    </location>
    <ligand>
        <name>Na(+)</name>
        <dbReference type="ChEBI" id="CHEBI:29101"/>
        <label>1</label>
    </ligand>
</feature>
<comment type="subcellular location">
    <subcellularLocation>
        <location evidence="1">Membrane</location>
        <topology evidence="1">Multi-pass membrane protein</topology>
    </subcellularLocation>
</comment>
<name>A0A7I8VWK9_9ANNE</name>
<organism evidence="8 9">
    <name type="scientific">Dimorphilus gyrociliatus</name>
    <dbReference type="NCBI Taxonomy" id="2664684"/>
    <lineage>
        <taxon>Eukaryota</taxon>
        <taxon>Metazoa</taxon>
        <taxon>Spiralia</taxon>
        <taxon>Lophotrochozoa</taxon>
        <taxon>Annelida</taxon>
        <taxon>Polychaeta</taxon>
        <taxon>Polychaeta incertae sedis</taxon>
        <taxon>Dinophilidae</taxon>
        <taxon>Dimorphilus</taxon>
    </lineage>
</organism>
<dbReference type="GO" id="GO:0005886">
    <property type="term" value="C:plasma membrane"/>
    <property type="evidence" value="ECO:0007669"/>
    <property type="project" value="TreeGrafter"/>
</dbReference>
<dbReference type="PRINTS" id="PR00176">
    <property type="entry name" value="NANEUSMPORT"/>
</dbReference>
<sequence length="399" mass="44415">MSTISVCRRKVLNISSGIDNPGNIKWEMALCLLLAWIVVYLCVCKGIKSSGKVMYVTATSPYLLMLALLIRGVTLPGSSKGIEFYLLPDWSKLLDSQVWVDAGTQVFFSYSIGLGTLTALGSYNKFHHNVLKDSLLFALTNSGTSFFSGFIIFSILGFMAETHGTTVDKVAESGPGLAFIAYPKTVGEMPGSILWSICFFLMLILLGMDSQFGGVEGVVTAVVDQFPHLLRVGRRKEIFIAVICFFSYLVGLSMVTRGGIYVFQIFDYYSTSRIVLFIGFLECVTVGYLYGAGRFWKNVEYMLGRKVLPLIKYSWMTVTPSLALVIFVFSCIQYKELRYNKTYVYPRWAIALGWIIACCSLILIPIVAVVKIMRAEGSLTKVFVFDFLSISSEINLLSN</sequence>
<feature type="transmembrane region" description="Helical" evidence="7">
    <location>
        <begin position="192"/>
        <end position="208"/>
    </location>
</feature>
<evidence type="ECO:0000256" key="5">
    <source>
        <dbReference type="ARBA" id="ARBA00023136"/>
    </source>
</evidence>